<evidence type="ECO:0000313" key="2">
    <source>
        <dbReference type="WBParaSite" id="nRc.2.0.1.t05822-RA"/>
    </source>
</evidence>
<evidence type="ECO:0000313" key="1">
    <source>
        <dbReference type="Proteomes" id="UP000887565"/>
    </source>
</evidence>
<accession>A0A915HW91</accession>
<proteinExistence type="predicted"/>
<protein>
    <submittedName>
        <fullName evidence="2">Uncharacterized protein</fullName>
    </submittedName>
</protein>
<keyword evidence="1" id="KW-1185">Reference proteome</keyword>
<sequence length="93" mass="10508">MSEEGFLPGEIDSLIHGSVDADDIVHATITFLSNYRIAMVQQLQFGDHTFSFCFFSRRKRCEGSFSSVLDSENLNICPALHAGLRNKLHYILQ</sequence>
<name>A0A915HW91_ROMCU</name>
<dbReference type="AlphaFoldDB" id="A0A915HW91"/>
<organism evidence="1 2">
    <name type="scientific">Romanomermis culicivorax</name>
    <name type="common">Nematode worm</name>
    <dbReference type="NCBI Taxonomy" id="13658"/>
    <lineage>
        <taxon>Eukaryota</taxon>
        <taxon>Metazoa</taxon>
        <taxon>Ecdysozoa</taxon>
        <taxon>Nematoda</taxon>
        <taxon>Enoplea</taxon>
        <taxon>Dorylaimia</taxon>
        <taxon>Mermithida</taxon>
        <taxon>Mermithoidea</taxon>
        <taxon>Mermithidae</taxon>
        <taxon>Romanomermis</taxon>
    </lineage>
</organism>
<dbReference type="WBParaSite" id="nRc.2.0.1.t05822-RA">
    <property type="protein sequence ID" value="nRc.2.0.1.t05822-RA"/>
    <property type="gene ID" value="nRc.2.0.1.g05822"/>
</dbReference>
<reference evidence="2" key="1">
    <citation type="submission" date="2022-11" db="UniProtKB">
        <authorList>
            <consortium name="WormBaseParasite"/>
        </authorList>
    </citation>
    <scope>IDENTIFICATION</scope>
</reference>
<dbReference type="Proteomes" id="UP000887565">
    <property type="component" value="Unplaced"/>
</dbReference>